<dbReference type="AlphaFoldDB" id="A0ABD3NQ00"/>
<gene>
    <name evidence="8" type="ORF">ACHAW5_003036</name>
</gene>
<evidence type="ECO:0000256" key="1">
    <source>
        <dbReference type="ARBA" id="ARBA00005790"/>
    </source>
</evidence>
<dbReference type="InterPro" id="IPR008145">
    <property type="entry name" value="GK/Ca_channel_bsu"/>
</dbReference>
<evidence type="ECO:0000259" key="7">
    <source>
        <dbReference type="PROSITE" id="PS50052"/>
    </source>
</evidence>
<evidence type="ECO:0000256" key="2">
    <source>
        <dbReference type="ARBA" id="ARBA00012961"/>
    </source>
</evidence>
<organism evidence="8 9">
    <name type="scientific">Stephanodiscus triporus</name>
    <dbReference type="NCBI Taxonomy" id="2934178"/>
    <lineage>
        <taxon>Eukaryota</taxon>
        <taxon>Sar</taxon>
        <taxon>Stramenopiles</taxon>
        <taxon>Ochrophyta</taxon>
        <taxon>Bacillariophyta</taxon>
        <taxon>Coscinodiscophyceae</taxon>
        <taxon>Thalassiosirophycidae</taxon>
        <taxon>Stephanodiscales</taxon>
        <taxon>Stephanodiscaceae</taxon>
        <taxon>Stephanodiscus</taxon>
    </lineage>
</organism>
<evidence type="ECO:0000313" key="9">
    <source>
        <dbReference type="Proteomes" id="UP001530315"/>
    </source>
</evidence>
<evidence type="ECO:0000256" key="3">
    <source>
        <dbReference type="ARBA" id="ARBA00022679"/>
    </source>
</evidence>
<keyword evidence="5" id="KW-0418">Kinase</keyword>
<sequence>MTNEGDPPKPPRPVVICGPSGVGKGTLIELLQKQFPDGKFGFSVSHTTRKPREGEVDGVHYHFSTVEDMRKEIEDGKFIEYAEVHGNYYGTSITSVESVQGKNQICLLDIDIQGAQKVKKSSLDAHYLFVAPPSMEELETRLRGRGTEKEDAIQRRLSNARGELEYGLGQGNFDAVLVNNDLDRTLQEMVGKFRGWFPELLLGK</sequence>
<dbReference type="InterPro" id="IPR008144">
    <property type="entry name" value="Guanylate_kin-like_dom"/>
</dbReference>
<feature type="domain" description="Guanylate kinase-like" evidence="7">
    <location>
        <begin position="11"/>
        <end position="194"/>
    </location>
</feature>
<dbReference type="HAMAP" id="MF_00328">
    <property type="entry name" value="Guanylate_kinase"/>
    <property type="match status" value="1"/>
</dbReference>
<dbReference type="InterPro" id="IPR017665">
    <property type="entry name" value="Guanylate_kinase"/>
</dbReference>
<keyword evidence="9" id="KW-1185">Reference proteome</keyword>
<dbReference type="InterPro" id="IPR027417">
    <property type="entry name" value="P-loop_NTPase"/>
</dbReference>
<dbReference type="FunFam" id="3.40.50.300:FF:000776">
    <property type="entry name" value="Guanylate kinase 2"/>
    <property type="match status" value="1"/>
</dbReference>
<dbReference type="Gene3D" id="3.40.50.300">
    <property type="entry name" value="P-loop containing nucleotide triphosphate hydrolases"/>
    <property type="match status" value="1"/>
</dbReference>
<accession>A0ABD3NQ00</accession>
<keyword evidence="4" id="KW-0547">Nucleotide-binding</keyword>
<proteinExistence type="inferred from homology"/>
<comment type="similarity">
    <text evidence="1">Belongs to the guanylate kinase family.</text>
</comment>
<comment type="caution">
    <text evidence="8">The sequence shown here is derived from an EMBL/GenBank/DDBJ whole genome shotgun (WGS) entry which is preliminary data.</text>
</comment>
<dbReference type="CDD" id="cd00071">
    <property type="entry name" value="GMPK"/>
    <property type="match status" value="1"/>
</dbReference>
<dbReference type="PROSITE" id="PS50052">
    <property type="entry name" value="GUANYLATE_KINASE_2"/>
    <property type="match status" value="1"/>
</dbReference>
<protein>
    <recommendedName>
        <fullName evidence="2">guanylate kinase</fullName>
        <ecNumber evidence="2">2.7.4.8</ecNumber>
    </recommendedName>
</protein>
<evidence type="ECO:0000256" key="4">
    <source>
        <dbReference type="ARBA" id="ARBA00022741"/>
    </source>
</evidence>
<dbReference type="GO" id="GO:0004385">
    <property type="term" value="F:GMP kinase activity"/>
    <property type="evidence" value="ECO:0007669"/>
    <property type="project" value="UniProtKB-EC"/>
</dbReference>
<dbReference type="EMBL" id="JALLAZ020001263">
    <property type="protein sequence ID" value="KAL3777842.1"/>
    <property type="molecule type" value="Genomic_DNA"/>
</dbReference>
<dbReference type="GO" id="GO:0005524">
    <property type="term" value="F:ATP binding"/>
    <property type="evidence" value="ECO:0007669"/>
    <property type="project" value="UniProtKB-KW"/>
</dbReference>
<evidence type="ECO:0000256" key="5">
    <source>
        <dbReference type="ARBA" id="ARBA00022777"/>
    </source>
</evidence>
<dbReference type="FunFam" id="3.30.63.10:FF:000002">
    <property type="entry name" value="Guanylate kinase 1"/>
    <property type="match status" value="1"/>
</dbReference>
<dbReference type="PANTHER" id="PTHR23117:SF13">
    <property type="entry name" value="GUANYLATE KINASE"/>
    <property type="match status" value="1"/>
</dbReference>
<dbReference type="SUPFAM" id="SSF52540">
    <property type="entry name" value="P-loop containing nucleoside triphosphate hydrolases"/>
    <property type="match status" value="1"/>
</dbReference>
<name>A0ABD3NQ00_9STRA</name>
<dbReference type="Proteomes" id="UP001530315">
    <property type="component" value="Unassembled WGS sequence"/>
</dbReference>
<reference evidence="8 9" key="1">
    <citation type="submission" date="2024-10" db="EMBL/GenBank/DDBJ databases">
        <title>Updated reference genomes for cyclostephanoid diatoms.</title>
        <authorList>
            <person name="Roberts W.R."/>
            <person name="Alverson A.J."/>
        </authorList>
    </citation>
    <scope>NUCLEOTIDE SEQUENCE [LARGE SCALE GENOMIC DNA]</scope>
    <source>
        <strain evidence="8 9">AJA276-08</strain>
    </source>
</reference>
<dbReference type="EC" id="2.7.4.8" evidence="2"/>
<dbReference type="SMART" id="SM00072">
    <property type="entry name" value="GuKc"/>
    <property type="match status" value="1"/>
</dbReference>
<evidence type="ECO:0000256" key="6">
    <source>
        <dbReference type="ARBA" id="ARBA00022840"/>
    </source>
</evidence>
<keyword evidence="3" id="KW-0808">Transferase</keyword>
<evidence type="ECO:0000313" key="8">
    <source>
        <dbReference type="EMBL" id="KAL3777842.1"/>
    </source>
</evidence>
<keyword evidence="6" id="KW-0067">ATP-binding</keyword>
<dbReference type="Pfam" id="PF00625">
    <property type="entry name" value="Guanylate_kin"/>
    <property type="match status" value="1"/>
</dbReference>
<dbReference type="PANTHER" id="PTHR23117">
    <property type="entry name" value="GUANYLATE KINASE-RELATED"/>
    <property type="match status" value="1"/>
</dbReference>
<dbReference type="NCBIfam" id="TIGR03263">
    <property type="entry name" value="guanyl_kin"/>
    <property type="match status" value="1"/>
</dbReference>